<keyword evidence="2" id="KW-1185">Reference proteome</keyword>
<protein>
    <recommendedName>
        <fullName evidence="3">BON domain-containing protein</fullName>
    </recommendedName>
</protein>
<organism evidence="1 2">
    <name type="scientific">Pseudarthrobacter polychromogenes</name>
    <dbReference type="NCBI Taxonomy" id="1676"/>
    <lineage>
        <taxon>Bacteria</taxon>
        <taxon>Bacillati</taxon>
        <taxon>Actinomycetota</taxon>
        <taxon>Actinomycetes</taxon>
        <taxon>Micrococcales</taxon>
        <taxon>Micrococcaceae</taxon>
        <taxon>Pseudarthrobacter</taxon>
    </lineage>
</organism>
<name>A0ABQ1XZZ3_9MICC</name>
<comment type="caution">
    <text evidence="1">The sequence shown here is derived from an EMBL/GenBank/DDBJ whole genome shotgun (WGS) entry which is preliminary data.</text>
</comment>
<reference evidence="2" key="1">
    <citation type="journal article" date="2019" name="Int. J. Syst. Evol. Microbiol.">
        <title>The Global Catalogue of Microorganisms (GCM) 10K type strain sequencing project: providing services to taxonomists for standard genome sequencing and annotation.</title>
        <authorList>
            <consortium name="The Broad Institute Genomics Platform"/>
            <consortium name="The Broad Institute Genome Sequencing Center for Infectious Disease"/>
            <person name="Wu L."/>
            <person name="Ma J."/>
        </authorList>
    </citation>
    <scope>NUCLEOTIDE SEQUENCE [LARGE SCALE GENOMIC DNA]</scope>
    <source>
        <strain evidence="2">CGMCC 1.1927</strain>
    </source>
</reference>
<evidence type="ECO:0008006" key="3">
    <source>
        <dbReference type="Google" id="ProtNLM"/>
    </source>
</evidence>
<dbReference type="EMBL" id="BMKU01000014">
    <property type="protein sequence ID" value="GGH07623.1"/>
    <property type="molecule type" value="Genomic_DNA"/>
</dbReference>
<dbReference type="Proteomes" id="UP000596938">
    <property type="component" value="Unassembled WGS sequence"/>
</dbReference>
<evidence type="ECO:0000313" key="2">
    <source>
        <dbReference type="Proteomes" id="UP000596938"/>
    </source>
</evidence>
<accession>A0ABQ1XZZ3</accession>
<evidence type="ECO:0000313" key="1">
    <source>
        <dbReference type="EMBL" id="GGH07623.1"/>
    </source>
</evidence>
<gene>
    <name evidence="1" type="ORF">GCM10011577_35120</name>
</gene>
<sequence length="87" mass="9391">MNAMPAEHHGPGQYQLRIRGHLDSSWTNWFEGMAVTQENDGTTSLCGPVLDQAALHGLLAKVRDIGATLIAVNLLEDPGPQNETIKA</sequence>
<proteinExistence type="predicted"/>